<organism evidence="7 8">
    <name type="scientific">Aspergillus leporis</name>
    <dbReference type="NCBI Taxonomy" id="41062"/>
    <lineage>
        <taxon>Eukaryota</taxon>
        <taxon>Fungi</taxon>
        <taxon>Dikarya</taxon>
        <taxon>Ascomycota</taxon>
        <taxon>Pezizomycotina</taxon>
        <taxon>Eurotiomycetes</taxon>
        <taxon>Eurotiomycetidae</taxon>
        <taxon>Eurotiales</taxon>
        <taxon>Aspergillaceae</taxon>
        <taxon>Aspergillus</taxon>
        <taxon>Aspergillus subgen. Circumdati</taxon>
    </lineage>
</organism>
<dbReference type="AlphaFoldDB" id="A0A5N5X575"/>
<evidence type="ECO:0000313" key="7">
    <source>
        <dbReference type="EMBL" id="KAB8075215.1"/>
    </source>
</evidence>
<evidence type="ECO:0000259" key="6">
    <source>
        <dbReference type="Pfam" id="PF26616"/>
    </source>
</evidence>
<dbReference type="Gene3D" id="1.20.58.340">
    <property type="entry name" value="Magnesium transport protein CorA, transmembrane region"/>
    <property type="match status" value="1"/>
</dbReference>
<dbReference type="InterPro" id="IPR045863">
    <property type="entry name" value="CorA_TM1_TM2"/>
</dbReference>
<proteinExistence type="predicted"/>
<evidence type="ECO:0000256" key="5">
    <source>
        <dbReference type="SAM" id="Phobius"/>
    </source>
</evidence>
<dbReference type="OrthoDB" id="5396681at2759"/>
<dbReference type="EMBL" id="ML732198">
    <property type="protein sequence ID" value="KAB8075215.1"/>
    <property type="molecule type" value="Genomic_DNA"/>
</dbReference>
<feature type="transmembrane region" description="Helical" evidence="5">
    <location>
        <begin position="420"/>
        <end position="442"/>
    </location>
</feature>
<evidence type="ECO:0000256" key="3">
    <source>
        <dbReference type="ARBA" id="ARBA00022989"/>
    </source>
</evidence>
<dbReference type="Proteomes" id="UP000326565">
    <property type="component" value="Unassembled WGS sequence"/>
</dbReference>
<protein>
    <recommendedName>
        <fullName evidence="6">CorA-like transporter domain-containing protein</fullName>
    </recommendedName>
</protein>
<keyword evidence="3 5" id="KW-1133">Transmembrane helix</keyword>
<accession>A0A5N5X575</accession>
<sequence length="466" mass="52446">MHPIAALGENDCRTSPLIPEHYNAIRPHLRHPTFVARPEQSNIYLFDSISSSGPKTDGPHLFTDSDAFETHITMASKPKARIVSICSQNSMRPLGITEQAMRKLINLYDINATFLDLAVSFGDKPRSSDAGHGVMTIKHREDGSYDMQYLFAYAEDYISQGKVSWTIRQSCVLHRYNPAGTGNLWIFLHAKPRSKMQQQIEVEVASQSAGIPKNWFSMHLLALSAYMGNWRWCIRNLGEEIEKTVDIALTLDPSKGEHDKDGLMRLLTPQYLGDKLLPLSSRLHVALGTIRKLEEVNTLFQNKGFTSEGESQRAATEMAYYTTNIEGCLKSVEVLEGKVKGISDLLAVALNLKGQTVANEINAKMVDLTIESFDDNATVRVVTLVTLIYLPASFVSTLLGMNLFDYEGPNGEGFRMSDQFWIFVVIAVPLTLLTLASWYIFAKRHLRLRKKKLDQSRNEKTWENPV</sequence>
<evidence type="ECO:0000256" key="2">
    <source>
        <dbReference type="ARBA" id="ARBA00022692"/>
    </source>
</evidence>
<dbReference type="Pfam" id="PF26616">
    <property type="entry name" value="CorA-like"/>
    <property type="match status" value="1"/>
</dbReference>
<keyword evidence="2 5" id="KW-0812">Transmembrane</keyword>
<evidence type="ECO:0000256" key="1">
    <source>
        <dbReference type="ARBA" id="ARBA00004141"/>
    </source>
</evidence>
<reference evidence="7 8" key="1">
    <citation type="submission" date="2019-04" db="EMBL/GenBank/DDBJ databases">
        <title>Friends and foes A comparative genomics study of 23 Aspergillus species from section Flavi.</title>
        <authorList>
            <consortium name="DOE Joint Genome Institute"/>
            <person name="Kjaerbolling I."/>
            <person name="Vesth T."/>
            <person name="Frisvad J.C."/>
            <person name="Nybo J.L."/>
            <person name="Theobald S."/>
            <person name="Kildgaard S."/>
            <person name="Isbrandt T."/>
            <person name="Kuo A."/>
            <person name="Sato A."/>
            <person name="Lyhne E.K."/>
            <person name="Kogle M.E."/>
            <person name="Wiebenga A."/>
            <person name="Kun R.S."/>
            <person name="Lubbers R.J."/>
            <person name="Makela M.R."/>
            <person name="Barry K."/>
            <person name="Chovatia M."/>
            <person name="Clum A."/>
            <person name="Daum C."/>
            <person name="Haridas S."/>
            <person name="He G."/>
            <person name="LaButti K."/>
            <person name="Lipzen A."/>
            <person name="Mondo S."/>
            <person name="Riley R."/>
            <person name="Salamov A."/>
            <person name="Simmons B.A."/>
            <person name="Magnuson J.K."/>
            <person name="Henrissat B."/>
            <person name="Mortensen U.H."/>
            <person name="Larsen T.O."/>
            <person name="Devries R.P."/>
            <person name="Grigoriev I.V."/>
            <person name="Machida M."/>
            <person name="Baker S.E."/>
            <person name="Andersen M.R."/>
        </authorList>
    </citation>
    <scope>NUCLEOTIDE SEQUENCE [LARGE SCALE GENOMIC DNA]</scope>
    <source>
        <strain evidence="7 8">CBS 151.66</strain>
    </source>
</reference>
<dbReference type="InterPro" id="IPR058257">
    <property type="entry name" value="CorA-like_dom"/>
</dbReference>
<keyword evidence="8" id="KW-1185">Reference proteome</keyword>
<feature type="domain" description="CorA-like transporter" evidence="6">
    <location>
        <begin position="36"/>
        <end position="246"/>
    </location>
</feature>
<feature type="transmembrane region" description="Helical" evidence="5">
    <location>
        <begin position="381"/>
        <end position="400"/>
    </location>
</feature>
<evidence type="ECO:0000256" key="4">
    <source>
        <dbReference type="ARBA" id="ARBA00023136"/>
    </source>
</evidence>
<name>A0A5N5X575_9EURO</name>
<dbReference type="GO" id="GO:0016020">
    <property type="term" value="C:membrane"/>
    <property type="evidence" value="ECO:0007669"/>
    <property type="project" value="UniProtKB-SubCell"/>
</dbReference>
<dbReference type="SUPFAM" id="SSF144083">
    <property type="entry name" value="Magnesium transport protein CorA, transmembrane region"/>
    <property type="match status" value="1"/>
</dbReference>
<evidence type="ECO:0000313" key="8">
    <source>
        <dbReference type="Proteomes" id="UP000326565"/>
    </source>
</evidence>
<comment type="subcellular location">
    <subcellularLocation>
        <location evidence="1">Membrane</location>
        <topology evidence="1">Multi-pass membrane protein</topology>
    </subcellularLocation>
</comment>
<gene>
    <name evidence="7" type="ORF">BDV29DRAFT_201047</name>
</gene>
<keyword evidence="4 5" id="KW-0472">Membrane</keyword>